<evidence type="ECO:0000313" key="1">
    <source>
        <dbReference type="EMBL" id="CCD49904.1"/>
    </source>
</evidence>
<dbReference type="HOGENOM" id="CLU_2757507_0_0_1"/>
<organism evidence="1 2">
    <name type="scientific">Botryotinia fuckeliana (strain T4)</name>
    <name type="common">Noble rot fungus</name>
    <name type="synonym">Botrytis cinerea</name>
    <dbReference type="NCBI Taxonomy" id="999810"/>
    <lineage>
        <taxon>Eukaryota</taxon>
        <taxon>Fungi</taxon>
        <taxon>Dikarya</taxon>
        <taxon>Ascomycota</taxon>
        <taxon>Pezizomycotina</taxon>
        <taxon>Leotiomycetes</taxon>
        <taxon>Helotiales</taxon>
        <taxon>Sclerotiniaceae</taxon>
        <taxon>Botrytis</taxon>
    </lineage>
</organism>
<evidence type="ECO:0000313" key="2">
    <source>
        <dbReference type="Proteomes" id="UP000008177"/>
    </source>
</evidence>
<gene>
    <name evidence="1" type="ORF">BofuT4_uP096120.1</name>
</gene>
<accession>G2YDQ6</accession>
<dbReference type="EMBL" id="FQ790321">
    <property type="protein sequence ID" value="CCD49904.1"/>
    <property type="molecule type" value="Genomic_DNA"/>
</dbReference>
<sequence>MTSPLCFRVKAASRTMWSYPINVAIDVALRNLPARSKTKGVHSAMVIWFPRKNTSQYGCHRLTNTIPPMA</sequence>
<protein>
    <submittedName>
        <fullName evidence="1">Uncharacterized protein</fullName>
    </submittedName>
</protein>
<reference evidence="2" key="1">
    <citation type="journal article" date="2011" name="PLoS Genet.">
        <title>Genomic analysis of the necrotrophic fungal pathogens Sclerotinia sclerotiorum and Botrytis cinerea.</title>
        <authorList>
            <person name="Amselem J."/>
            <person name="Cuomo C.A."/>
            <person name="van Kan J.A."/>
            <person name="Viaud M."/>
            <person name="Benito E.P."/>
            <person name="Couloux A."/>
            <person name="Coutinho P.M."/>
            <person name="de Vries R.P."/>
            <person name="Dyer P.S."/>
            <person name="Fillinger S."/>
            <person name="Fournier E."/>
            <person name="Gout L."/>
            <person name="Hahn M."/>
            <person name="Kohn L."/>
            <person name="Lapalu N."/>
            <person name="Plummer K.M."/>
            <person name="Pradier J.M."/>
            <person name="Quevillon E."/>
            <person name="Sharon A."/>
            <person name="Simon A."/>
            <person name="ten Have A."/>
            <person name="Tudzynski B."/>
            <person name="Tudzynski P."/>
            <person name="Wincker P."/>
            <person name="Andrew M."/>
            <person name="Anthouard V."/>
            <person name="Beever R.E."/>
            <person name="Beffa R."/>
            <person name="Benoit I."/>
            <person name="Bouzid O."/>
            <person name="Brault B."/>
            <person name="Chen Z."/>
            <person name="Choquer M."/>
            <person name="Collemare J."/>
            <person name="Cotton P."/>
            <person name="Danchin E.G."/>
            <person name="Da Silva C."/>
            <person name="Gautier A."/>
            <person name="Giraud C."/>
            <person name="Giraud T."/>
            <person name="Gonzalez C."/>
            <person name="Grossetete S."/>
            <person name="Guldener U."/>
            <person name="Henrissat B."/>
            <person name="Howlett B.J."/>
            <person name="Kodira C."/>
            <person name="Kretschmer M."/>
            <person name="Lappartient A."/>
            <person name="Leroch M."/>
            <person name="Levis C."/>
            <person name="Mauceli E."/>
            <person name="Neuveglise C."/>
            <person name="Oeser B."/>
            <person name="Pearson M."/>
            <person name="Poulain J."/>
            <person name="Poussereau N."/>
            <person name="Quesneville H."/>
            <person name="Rascle C."/>
            <person name="Schumacher J."/>
            <person name="Segurens B."/>
            <person name="Sexton A."/>
            <person name="Silva E."/>
            <person name="Sirven C."/>
            <person name="Soanes D.M."/>
            <person name="Talbot N.J."/>
            <person name="Templeton M."/>
            <person name="Yandava C."/>
            <person name="Yarden O."/>
            <person name="Zeng Q."/>
            <person name="Rollins J.A."/>
            <person name="Lebrun M.H."/>
            <person name="Dickman M."/>
        </authorList>
    </citation>
    <scope>NUCLEOTIDE SEQUENCE [LARGE SCALE GENOMIC DNA]</scope>
    <source>
        <strain evidence="2">T4</strain>
    </source>
</reference>
<dbReference type="Proteomes" id="UP000008177">
    <property type="component" value="Unplaced contigs"/>
</dbReference>
<name>G2YDQ6_BOTF4</name>
<dbReference type="AlphaFoldDB" id="G2YDQ6"/>
<proteinExistence type="predicted"/>
<dbReference type="InParanoid" id="G2YDQ6"/>